<organism evidence="2 4">
    <name type="scientific">Anaerotignum neopropionicum</name>
    <dbReference type="NCBI Taxonomy" id="36847"/>
    <lineage>
        <taxon>Bacteria</taxon>
        <taxon>Bacillati</taxon>
        <taxon>Bacillota</taxon>
        <taxon>Clostridia</taxon>
        <taxon>Lachnospirales</taxon>
        <taxon>Anaerotignaceae</taxon>
        <taxon>Anaerotignum</taxon>
    </lineage>
</organism>
<dbReference type="InterPro" id="IPR014710">
    <property type="entry name" value="RmlC-like_jellyroll"/>
</dbReference>
<dbReference type="Proteomes" id="UP000070539">
    <property type="component" value="Unassembled WGS sequence"/>
</dbReference>
<dbReference type="OrthoDB" id="2080697at2"/>
<dbReference type="Pfam" id="PF07883">
    <property type="entry name" value="Cupin_2"/>
    <property type="match status" value="1"/>
</dbReference>
<dbReference type="PATRIC" id="fig|36847.3.peg.432"/>
<comment type="caution">
    <text evidence="2">The sequence shown here is derived from an EMBL/GenBank/DDBJ whole genome shotgun (WGS) entry which is preliminary data.</text>
</comment>
<evidence type="ECO:0000259" key="1">
    <source>
        <dbReference type="Pfam" id="PF07883"/>
    </source>
</evidence>
<reference evidence="2 4" key="1">
    <citation type="submission" date="2016-01" db="EMBL/GenBank/DDBJ databases">
        <title>Genome sequence of Clostridium neopropionicum X4, DSM-3847.</title>
        <authorList>
            <person name="Poehlein A."/>
            <person name="Beck M.H."/>
            <person name="Bengelsdorf F.R."/>
            <person name="Daniel R."/>
            <person name="Duerre P."/>
        </authorList>
    </citation>
    <scope>NUCLEOTIDE SEQUENCE [LARGE SCALE GENOMIC DNA]</scope>
    <source>
        <strain evidence="2 4">DSM-3847</strain>
    </source>
</reference>
<evidence type="ECO:0000313" key="3">
    <source>
        <dbReference type="EMBL" id="KXL54371.1"/>
    </source>
</evidence>
<dbReference type="EMBL" id="LRVM01000001">
    <property type="protein sequence ID" value="KXL54246.1"/>
    <property type="molecule type" value="Genomic_DNA"/>
</dbReference>
<feature type="domain" description="Cupin type-2" evidence="1">
    <location>
        <begin position="31"/>
        <end position="98"/>
    </location>
</feature>
<dbReference type="Gene3D" id="2.60.120.10">
    <property type="entry name" value="Jelly Rolls"/>
    <property type="match status" value="1"/>
</dbReference>
<evidence type="ECO:0000313" key="2">
    <source>
        <dbReference type="EMBL" id="KXL54246.1"/>
    </source>
</evidence>
<sequence length="112" mass="13099">MYIIDEKNLEYRNGDNGPKYLMKGPRMNFAIVQFPPGCDFKAHYHNIMEENFYVMEGEIDIFVDEKKFTLTQGQFIHVEPTEKHYLINNSDKTAKLVATLAPYQESDKVETD</sequence>
<dbReference type="InterPro" id="IPR052538">
    <property type="entry name" value="Flavonoid_dioxygenase-like"/>
</dbReference>
<dbReference type="EMBL" id="LRVM01000001">
    <property type="protein sequence ID" value="KXL54371.1"/>
    <property type="molecule type" value="Genomic_DNA"/>
</dbReference>
<dbReference type="InterPro" id="IPR013096">
    <property type="entry name" value="Cupin_2"/>
</dbReference>
<dbReference type="PANTHER" id="PTHR43346">
    <property type="entry name" value="LIGAND BINDING DOMAIN PROTEIN, PUTATIVE (AFU_ORTHOLOGUE AFUA_6G14370)-RELATED"/>
    <property type="match status" value="1"/>
</dbReference>
<dbReference type="InterPro" id="IPR011051">
    <property type="entry name" value="RmlC_Cupin_sf"/>
</dbReference>
<dbReference type="STRING" id="36847.CLNEO_03480"/>
<dbReference type="PANTHER" id="PTHR43346:SF1">
    <property type="entry name" value="QUERCETIN 2,3-DIOXYGENASE-RELATED"/>
    <property type="match status" value="1"/>
</dbReference>
<dbReference type="AlphaFoldDB" id="A0A136WI50"/>
<accession>A0A136WI50</accession>
<dbReference type="SUPFAM" id="SSF51182">
    <property type="entry name" value="RmlC-like cupins"/>
    <property type="match status" value="1"/>
</dbReference>
<dbReference type="RefSeq" id="WP_066083863.1">
    <property type="nucleotide sequence ID" value="NZ_LRVM01000001.1"/>
</dbReference>
<proteinExistence type="predicted"/>
<gene>
    <name evidence="2" type="ORF">CLNEO_03480</name>
    <name evidence="3" type="ORF">CLNEO_04770</name>
</gene>
<name>A0A136WI50_9FIRM</name>
<evidence type="ECO:0000313" key="4">
    <source>
        <dbReference type="Proteomes" id="UP000070539"/>
    </source>
</evidence>
<keyword evidence="4" id="KW-1185">Reference proteome</keyword>
<protein>
    <recommendedName>
        <fullName evidence="1">Cupin type-2 domain-containing protein</fullName>
    </recommendedName>
</protein>